<gene>
    <name evidence="1" type="ORF">EV193_107167</name>
</gene>
<sequence>MTGNVVVDAPPVGAGPPAVARLASLPGVGTASGVAERAQQARTTGEVLPVLAELEDALPWSGLRRGSTVSVRGSTSLLLALLAEATARGAWAAVVGVPDLGVVAASELGVEVARLALVPHPGAELAAVTAALLDGVDLVVLGGGLGRGLGGGTAGRLSRRARHRGTVLLAAGSWPGADVELRCETSDWRGVESGYGFLRERATVVHTTGRGAAARPVRTRLLLPGPSGRVERTPEEHVGVHAAWTAEEVG</sequence>
<dbReference type="Proteomes" id="UP000294257">
    <property type="component" value="Unassembled WGS sequence"/>
</dbReference>
<keyword evidence="2" id="KW-1185">Reference proteome</keyword>
<dbReference type="RefSeq" id="WP_242613552.1">
    <property type="nucleotide sequence ID" value="NZ_SGWQ01000007.1"/>
</dbReference>
<accession>A0A4Q7KJW1</accession>
<evidence type="ECO:0000313" key="1">
    <source>
        <dbReference type="EMBL" id="RZS36486.1"/>
    </source>
</evidence>
<protein>
    <submittedName>
        <fullName evidence="1">Uncharacterized protein</fullName>
    </submittedName>
</protein>
<proteinExistence type="predicted"/>
<name>A0A4Q7KJW1_9PSEU</name>
<dbReference type="EMBL" id="SGWQ01000007">
    <property type="protein sequence ID" value="RZS36486.1"/>
    <property type="molecule type" value="Genomic_DNA"/>
</dbReference>
<reference evidence="1 2" key="1">
    <citation type="submission" date="2019-02" db="EMBL/GenBank/DDBJ databases">
        <title>Genomic Encyclopedia of Type Strains, Phase IV (KMG-IV): sequencing the most valuable type-strain genomes for metagenomic binning, comparative biology and taxonomic classification.</title>
        <authorList>
            <person name="Goeker M."/>
        </authorList>
    </citation>
    <scope>NUCLEOTIDE SEQUENCE [LARGE SCALE GENOMIC DNA]</scope>
    <source>
        <strain evidence="1 2">DSM 101727</strain>
    </source>
</reference>
<organism evidence="1 2">
    <name type="scientific">Herbihabitans rhizosphaerae</name>
    <dbReference type="NCBI Taxonomy" id="1872711"/>
    <lineage>
        <taxon>Bacteria</taxon>
        <taxon>Bacillati</taxon>
        <taxon>Actinomycetota</taxon>
        <taxon>Actinomycetes</taxon>
        <taxon>Pseudonocardiales</taxon>
        <taxon>Pseudonocardiaceae</taxon>
        <taxon>Herbihabitans</taxon>
    </lineage>
</organism>
<evidence type="ECO:0000313" key="2">
    <source>
        <dbReference type="Proteomes" id="UP000294257"/>
    </source>
</evidence>
<dbReference type="AlphaFoldDB" id="A0A4Q7KJW1"/>
<comment type="caution">
    <text evidence="1">The sequence shown here is derived from an EMBL/GenBank/DDBJ whole genome shotgun (WGS) entry which is preliminary data.</text>
</comment>